<dbReference type="PANTHER" id="PTHR30221:SF18">
    <property type="entry name" value="SLL0590 PROTEIN"/>
    <property type="match status" value="1"/>
</dbReference>
<dbReference type="GO" id="GO:0008381">
    <property type="term" value="F:mechanosensitive monoatomic ion channel activity"/>
    <property type="evidence" value="ECO:0007669"/>
    <property type="project" value="InterPro"/>
</dbReference>
<evidence type="ECO:0000256" key="1">
    <source>
        <dbReference type="ARBA" id="ARBA00004651"/>
    </source>
</evidence>
<comment type="similarity">
    <text evidence="2">Belongs to the MscS (TC 1.A.23) family.</text>
</comment>
<dbReference type="InterPro" id="IPR006685">
    <property type="entry name" value="MscS_channel_2nd"/>
</dbReference>
<feature type="domain" description="Mechanosensitive ion channel MscS" evidence="8">
    <location>
        <begin position="390"/>
        <end position="455"/>
    </location>
</feature>
<dbReference type="EMBL" id="WSQA01000012">
    <property type="protein sequence ID" value="MVZ63277.1"/>
    <property type="molecule type" value="Genomic_DNA"/>
</dbReference>
<feature type="domain" description="Mechanosensitive ion channel MscS C-terminal" evidence="9">
    <location>
        <begin position="469"/>
        <end position="550"/>
    </location>
</feature>
<dbReference type="Pfam" id="PF21082">
    <property type="entry name" value="MS_channel_3rd"/>
    <property type="match status" value="1"/>
</dbReference>
<name>A0A6N8L1U5_9SPHI</name>
<dbReference type="SUPFAM" id="SSF82689">
    <property type="entry name" value="Mechanosensitive channel protein MscS (YggB), C-terminal domain"/>
    <property type="match status" value="1"/>
</dbReference>
<evidence type="ECO:0000256" key="6">
    <source>
        <dbReference type="ARBA" id="ARBA00023136"/>
    </source>
</evidence>
<dbReference type="InterPro" id="IPR049278">
    <property type="entry name" value="MS_channel_C"/>
</dbReference>
<evidence type="ECO:0000256" key="5">
    <source>
        <dbReference type="ARBA" id="ARBA00022989"/>
    </source>
</evidence>
<evidence type="ECO:0000256" key="7">
    <source>
        <dbReference type="SAM" id="Phobius"/>
    </source>
</evidence>
<feature type="transmembrane region" description="Helical" evidence="7">
    <location>
        <begin position="187"/>
        <end position="204"/>
    </location>
</feature>
<comment type="caution">
    <text evidence="10">The sequence shown here is derived from an EMBL/GenBank/DDBJ whole genome shotgun (WGS) entry which is preliminary data.</text>
</comment>
<organism evidence="10 11">
    <name type="scientific">Sphingobacterium humi</name>
    <dbReference type="NCBI Taxonomy" id="1796905"/>
    <lineage>
        <taxon>Bacteria</taxon>
        <taxon>Pseudomonadati</taxon>
        <taxon>Bacteroidota</taxon>
        <taxon>Sphingobacteriia</taxon>
        <taxon>Sphingobacteriales</taxon>
        <taxon>Sphingobacteriaceae</taxon>
        <taxon>Sphingobacterium</taxon>
    </lineage>
</organism>
<dbReference type="InterPro" id="IPR045275">
    <property type="entry name" value="MscS_archaea/bacteria_type"/>
</dbReference>
<comment type="subcellular location">
    <subcellularLocation>
        <location evidence="1">Cell membrane</location>
        <topology evidence="1">Multi-pass membrane protein</topology>
    </subcellularLocation>
</comment>
<evidence type="ECO:0000313" key="11">
    <source>
        <dbReference type="Proteomes" id="UP000435036"/>
    </source>
</evidence>
<keyword evidence="5 7" id="KW-1133">Transmembrane helix</keyword>
<evidence type="ECO:0000256" key="4">
    <source>
        <dbReference type="ARBA" id="ARBA00022692"/>
    </source>
</evidence>
<evidence type="ECO:0000259" key="8">
    <source>
        <dbReference type="Pfam" id="PF00924"/>
    </source>
</evidence>
<dbReference type="SUPFAM" id="SSF50182">
    <property type="entry name" value="Sm-like ribonucleoproteins"/>
    <property type="match status" value="1"/>
</dbReference>
<evidence type="ECO:0000313" key="10">
    <source>
        <dbReference type="EMBL" id="MVZ63277.1"/>
    </source>
</evidence>
<dbReference type="Pfam" id="PF00924">
    <property type="entry name" value="MS_channel_2nd"/>
    <property type="match status" value="1"/>
</dbReference>
<dbReference type="InterPro" id="IPR023408">
    <property type="entry name" value="MscS_beta-dom_sf"/>
</dbReference>
<keyword evidence="11" id="KW-1185">Reference proteome</keyword>
<feature type="transmembrane region" description="Helical" evidence="7">
    <location>
        <begin position="377"/>
        <end position="403"/>
    </location>
</feature>
<keyword evidence="3" id="KW-1003">Cell membrane</keyword>
<dbReference type="RefSeq" id="WP_160370000.1">
    <property type="nucleotide sequence ID" value="NZ_WSQA01000012.1"/>
</dbReference>
<dbReference type="AlphaFoldDB" id="A0A6N8L1U5"/>
<protein>
    <submittedName>
        <fullName evidence="10">Mechanosensitive ion channel</fullName>
    </submittedName>
</protein>
<sequence>MLFYYLLVFLHLHTFFFTALNIQESPSSNLAASIVSPAAVPTQTSEKIGDAEPNDSVKLGKPASGTAEVRLLPTSYAVRLNQDSLFAIYTKVGSFLPKERAAAISEKIKQLYQATHFEPEQLQIQQQSDTEDIVYAGEEVIISISNLDASMLGYSKEELASNYLSIIKESILKERENHSWLTLLKRLGLSTLVLLTTALLIYSIHRLFQYLAHNISANKQRYGNIGLLKRLKIVKPEHIENIFLRINGLLKIIFIGLSIYLTIPLLFSLFPETEAWTGTLIDWVLSPIKSMVWAAIAYLPNLIRILLIFILFKYGIHLIRYVFLEMERGHIHLKGFHADWALPTFNILRFMLYAFMLVLIFPFLPGSSSPAFQGVTVFLGVLVSLGSSNAIANIVAGLVITYMRPFRIGDRVKIGDSVGDVMEKSMLVTRIKTIKNEDITVPNSMILSSTTVNYSNHTKNDGKGLIVHYTLSLDYEVPWEKVYPLLIEAALHTPYIQQEPKPFVLQTQLNDFNISYQINAYTKEANAQAMIYSKLLENIRYVFQREEIELLSPEFHVLK</sequence>
<accession>A0A6N8L1U5</accession>
<dbReference type="GO" id="GO:0005886">
    <property type="term" value="C:plasma membrane"/>
    <property type="evidence" value="ECO:0007669"/>
    <property type="project" value="UniProtKB-SubCell"/>
</dbReference>
<dbReference type="Gene3D" id="3.30.70.100">
    <property type="match status" value="1"/>
</dbReference>
<evidence type="ECO:0000256" key="2">
    <source>
        <dbReference type="ARBA" id="ARBA00008017"/>
    </source>
</evidence>
<evidence type="ECO:0000256" key="3">
    <source>
        <dbReference type="ARBA" id="ARBA00022475"/>
    </source>
</evidence>
<evidence type="ECO:0000259" key="9">
    <source>
        <dbReference type="Pfam" id="PF21082"/>
    </source>
</evidence>
<keyword evidence="4 7" id="KW-0812">Transmembrane</keyword>
<dbReference type="OrthoDB" id="9809206at2"/>
<gene>
    <name evidence="10" type="ORF">GQF63_14695</name>
</gene>
<dbReference type="InterPro" id="IPR010920">
    <property type="entry name" value="LSM_dom_sf"/>
</dbReference>
<feature type="transmembrane region" description="Helical" evidence="7">
    <location>
        <begin position="249"/>
        <end position="270"/>
    </location>
</feature>
<keyword evidence="6 7" id="KW-0472">Membrane</keyword>
<dbReference type="Gene3D" id="2.30.30.60">
    <property type="match status" value="1"/>
</dbReference>
<dbReference type="PANTHER" id="PTHR30221">
    <property type="entry name" value="SMALL-CONDUCTANCE MECHANOSENSITIVE CHANNEL"/>
    <property type="match status" value="1"/>
</dbReference>
<dbReference type="InterPro" id="IPR011066">
    <property type="entry name" value="MscS_channel_C_sf"/>
</dbReference>
<reference evidence="10 11" key="1">
    <citation type="submission" date="2019-12" db="EMBL/GenBank/DDBJ databases">
        <authorList>
            <person name="Dong K."/>
        </authorList>
    </citation>
    <scope>NUCLEOTIDE SEQUENCE [LARGE SCALE GENOMIC DNA]</scope>
    <source>
        <strain evidence="10 11">JCM 31225</strain>
    </source>
</reference>
<proteinExistence type="inferred from homology"/>
<dbReference type="Proteomes" id="UP000435036">
    <property type="component" value="Unassembled WGS sequence"/>
</dbReference>
<feature type="transmembrane region" description="Helical" evidence="7">
    <location>
        <begin position="347"/>
        <end position="365"/>
    </location>
</feature>